<comment type="caution">
    <text evidence="2">The sequence shown here is derived from an EMBL/GenBank/DDBJ whole genome shotgun (WGS) entry which is preliminary data.</text>
</comment>
<evidence type="ECO:0000313" key="3">
    <source>
        <dbReference type="Proteomes" id="UP000027661"/>
    </source>
</evidence>
<feature type="compositionally biased region" description="Basic and acidic residues" evidence="1">
    <location>
        <begin position="158"/>
        <end position="169"/>
    </location>
</feature>
<proteinExistence type="predicted"/>
<dbReference type="EMBL" id="JNHM01000174">
    <property type="protein sequence ID" value="KDS43659.1"/>
    <property type="molecule type" value="Genomic_DNA"/>
</dbReference>
<dbReference type="PATRIC" id="fig|1339352.3.peg.4171"/>
<sequence>MRLYQKQILDVDTSESKFTQDEEKMIYFFLLSSLRREHFGVFGIGEKKAYQHLEDEEKMNIIANLTAKQKAVIRRDFLIDNFKDAYGNNAAATLLLDFARKHMPDTLAEIESGYNEVYEKRHKRIEERKAALLAKERQTKPEEAAEAENTQPTAEVQPEEHTQTEEVAA</sequence>
<feature type="compositionally biased region" description="Basic and acidic residues" evidence="1">
    <location>
        <begin position="131"/>
        <end position="143"/>
    </location>
</feature>
<dbReference type="AlphaFoldDB" id="A0A069S9U9"/>
<protein>
    <submittedName>
        <fullName evidence="2">Uncharacterized protein</fullName>
    </submittedName>
</protein>
<feature type="region of interest" description="Disordered" evidence="1">
    <location>
        <begin position="131"/>
        <end position="169"/>
    </location>
</feature>
<accession>A0A069S9U9</accession>
<dbReference type="SUPFAM" id="SSF47807">
    <property type="entry name" value="5' to 3' exonuclease, C-terminal subdomain"/>
    <property type="match status" value="1"/>
</dbReference>
<evidence type="ECO:0000313" key="2">
    <source>
        <dbReference type="EMBL" id="KDS43659.1"/>
    </source>
</evidence>
<name>A0A069S9U9_PHOVU</name>
<dbReference type="InterPro" id="IPR036279">
    <property type="entry name" value="5-3_exonuclease_C_sf"/>
</dbReference>
<reference evidence="2 3" key="1">
    <citation type="submission" date="2014-04" db="EMBL/GenBank/DDBJ databases">
        <authorList>
            <person name="Sears C."/>
            <person name="Carroll K."/>
            <person name="Sack B.R."/>
            <person name="Qadri F."/>
            <person name="Myers L.L."/>
            <person name="Chung G.-T."/>
            <person name="Escheverria P."/>
            <person name="Fraser C.M."/>
            <person name="Sadzewicz L."/>
            <person name="Shefchek K.A."/>
            <person name="Tallon L."/>
            <person name="Das S.P."/>
            <person name="Daugherty S."/>
            <person name="Mongodin E.F."/>
        </authorList>
    </citation>
    <scope>NUCLEOTIDE SEQUENCE [LARGE SCALE GENOMIC DNA]</scope>
    <source>
        <strain evidence="2 3">3975 RP4</strain>
    </source>
</reference>
<evidence type="ECO:0000256" key="1">
    <source>
        <dbReference type="SAM" id="MobiDB-lite"/>
    </source>
</evidence>
<dbReference type="Proteomes" id="UP000027661">
    <property type="component" value="Unassembled WGS sequence"/>
</dbReference>
<organism evidence="2 3">
    <name type="scientific">Phocaeicola vulgatus str. 3975 RP4</name>
    <dbReference type="NCBI Taxonomy" id="1339352"/>
    <lineage>
        <taxon>Bacteria</taxon>
        <taxon>Pseudomonadati</taxon>
        <taxon>Bacteroidota</taxon>
        <taxon>Bacteroidia</taxon>
        <taxon>Bacteroidales</taxon>
        <taxon>Bacteroidaceae</taxon>
        <taxon>Phocaeicola</taxon>
    </lineage>
</organism>
<gene>
    <name evidence="2" type="ORF">M099_4459</name>
</gene>